<dbReference type="Pfam" id="PF08633">
    <property type="entry name" value="Rox3"/>
    <property type="match status" value="1"/>
</dbReference>
<reference evidence="10 11" key="1">
    <citation type="submission" date="2020-03" db="EMBL/GenBank/DDBJ databases">
        <title>Draft Genome Sequence of Cudoniella acicularis.</title>
        <authorList>
            <person name="Buettner E."/>
            <person name="Kellner H."/>
        </authorList>
    </citation>
    <scope>NUCLEOTIDE SEQUENCE [LARGE SCALE GENOMIC DNA]</scope>
    <source>
        <strain evidence="10 11">DSM 108380</strain>
    </source>
</reference>
<keyword evidence="7" id="KW-0539">Nucleus</keyword>
<evidence type="ECO:0000256" key="2">
    <source>
        <dbReference type="ARBA" id="ARBA00009259"/>
    </source>
</evidence>
<evidence type="ECO:0000256" key="7">
    <source>
        <dbReference type="ARBA" id="ARBA00023242"/>
    </source>
</evidence>
<keyword evidence="11" id="KW-1185">Reference proteome</keyword>
<evidence type="ECO:0000256" key="1">
    <source>
        <dbReference type="ARBA" id="ARBA00004123"/>
    </source>
</evidence>
<keyword evidence="5" id="KW-0010">Activator</keyword>
<gene>
    <name evidence="10" type="ORF">G7Y89_g14096</name>
</gene>
<dbReference type="GO" id="GO:0016592">
    <property type="term" value="C:mediator complex"/>
    <property type="evidence" value="ECO:0007669"/>
    <property type="project" value="InterPro"/>
</dbReference>
<dbReference type="InterPro" id="IPR013942">
    <property type="entry name" value="Mediator_Med19_fun"/>
</dbReference>
<feature type="compositionally biased region" description="Polar residues" evidence="9">
    <location>
        <begin position="98"/>
        <end position="120"/>
    </location>
</feature>
<protein>
    <recommendedName>
        <fullName evidence="3">Mediator of RNA polymerase II transcription subunit 19</fullName>
    </recommendedName>
    <alternativeName>
        <fullName evidence="8">Mediator complex subunit 19</fullName>
    </alternativeName>
</protein>
<feature type="region of interest" description="Disordered" evidence="9">
    <location>
        <begin position="96"/>
        <end position="150"/>
    </location>
</feature>
<comment type="subcellular location">
    <subcellularLocation>
        <location evidence="1">Nucleus</location>
    </subcellularLocation>
</comment>
<name>A0A8H4R820_9HELO</name>
<dbReference type="Proteomes" id="UP000566819">
    <property type="component" value="Unassembled WGS sequence"/>
</dbReference>
<dbReference type="OrthoDB" id="2160599at2759"/>
<organism evidence="10 11">
    <name type="scientific">Cudoniella acicularis</name>
    <dbReference type="NCBI Taxonomy" id="354080"/>
    <lineage>
        <taxon>Eukaryota</taxon>
        <taxon>Fungi</taxon>
        <taxon>Dikarya</taxon>
        <taxon>Ascomycota</taxon>
        <taxon>Pezizomycotina</taxon>
        <taxon>Leotiomycetes</taxon>
        <taxon>Helotiales</taxon>
        <taxon>Tricladiaceae</taxon>
        <taxon>Cudoniella</taxon>
    </lineage>
</organism>
<evidence type="ECO:0000256" key="3">
    <source>
        <dbReference type="ARBA" id="ARBA00019615"/>
    </source>
</evidence>
<evidence type="ECO:0000313" key="10">
    <source>
        <dbReference type="EMBL" id="KAF4624078.1"/>
    </source>
</evidence>
<evidence type="ECO:0000256" key="9">
    <source>
        <dbReference type="SAM" id="MobiDB-lite"/>
    </source>
</evidence>
<evidence type="ECO:0000313" key="11">
    <source>
        <dbReference type="Proteomes" id="UP000566819"/>
    </source>
</evidence>
<feature type="compositionally biased region" description="Basic and acidic residues" evidence="9">
    <location>
        <begin position="124"/>
        <end position="150"/>
    </location>
</feature>
<evidence type="ECO:0000256" key="8">
    <source>
        <dbReference type="ARBA" id="ARBA00032018"/>
    </source>
</evidence>
<evidence type="ECO:0000256" key="4">
    <source>
        <dbReference type="ARBA" id="ARBA00023015"/>
    </source>
</evidence>
<accession>A0A8H4R820</accession>
<dbReference type="AlphaFoldDB" id="A0A8H4R820"/>
<sequence length="790" mass="87312">MPRRLSGLADSRASASRHQRHLRSHALALHPSSLDHLDTTLDDIASQPRDPNVFVFESPQIVDIYEYFTEMPSDHPQTPESPSQISFGIIDAHRKSTSPHFTNSLPTPAHSINGSMSSLGSDVGFHDESSNKRKRDLEDGGDREQKKVHVEDSRLSIEDLHLDVGEKYLLCNTPHHSSSVPYTQDLFNLYSLHDIAQSVARQNPDGSKNPLRKTYKKYIKTLNLSGAFDVDKKEGEGPNTLRGMMMQPDEEWDAQNVRGQEIGRGLSDSVTVSMGAAFKMSRGKIPKSMWDESVLGEIASRALPAEPAKAMHNGVKTHMPQNPAVARTVKGEIPRPKRNVKKRSYGDSSFEGYGEGFVDDDTHETGYSTGEGDDRAGRKRPKKAAPAHNFQGPMRQNSYGPGMVGNKAVLEAVLDYVQGGGVVIVGLYFTCFIERDIFDTFFGEGFGLPWVHGDYHGTTFQFNPSCKLPSSSSREFFPASYSMKVLHVKNARLEQKIFVPIPGGETQSNVFPPTFVDETQAAVAGADIGKGHLFYIGDPPLLQDSHEDSPAIERKPLVLVIRRMPSEQFDERWESLFEQLRCAATVEIVIGPLVSQQRIQVEKPRAIILADSMAASDTQIGAFVELREVILTYVQNGGIAVAALDFPTKVSGDQFDRFFARFGLPWSDAGTHGRTSLTYNVTFESFDVQQGRIRFPSLHQFIIPPSDFHLIGGVLTHQKIFVPGYDPFTTSVSDVNMMPAAVAAAQVGSGFLAYMGTMEYESCSLYTQNALSRLLLSLCGLVRPTSIFSM</sequence>
<keyword evidence="4" id="KW-0805">Transcription regulation</keyword>
<comment type="similarity">
    <text evidence="2">Belongs to the Mediator complex subunit 19 family.</text>
</comment>
<evidence type="ECO:0000256" key="5">
    <source>
        <dbReference type="ARBA" id="ARBA00023159"/>
    </source>
</evidence>
<comment type="caution">
    <text evidence="10">The sequence shown here is derived from an EMBL/GenBank/DDBJ whole genome shotgun (WGS) entry which is preliminary data.</text>
</comment>
<dbReference type="GO" id="GO:0006357">
    <property type="term" value="P:regulation of transcription by RNA polymerase II"/>
    <property type="evidence" value="ECO:0007669"/>
    <property type="project" value="InterPro"/>
</dbReference>
<dbReference type="EMBL" id="JAAMPI010001778">
    <property type="protein sequence ID" value="KAF4624078.1"/>
    <property type="molecule type" value="Genomic_DNA"/>
</dbReference>
<feature type="region of interest" description="Disordered" evidence="9">
    <location>
        <begin position="352"/>
        <end position="396"/>
    </location>
</feature>
<evidence type="ECO:0000256" key="6">
    <source>
        <dbReference type="ARBA" id="ARBA00023163"/>
    </source>
</evidence>
<keyword evidence="6" id="KW-0804">Transcription</keyword>
<proteinExistence type="inferred from homology"/>
<dbReference type="GO" id="GO:0003712">
    <property type="term" value="F:transcription coregulator activity"/>
    <property type="evidence" value="ECO:0007669"/>
    <property type="project" value="InterPro"/>
</dbReference>
<feature type="region of interest" description="Disordered" evidence="9">
    <location>
        <begin position="1"/>
        <end position="23"/>
    </location>
</feature>